<accession>A0ABX1IWE8</accession>
<reference evidence="1 2" key="1">
    <citation type="submission" date="2020-04" db="EMBL/GenBank/DDBJ databases">
        <title>Novel species.</title>
        <authorList>
            <person name="Teo W.F.A."/>
            <person name="Lipun K."/>
            <person name="Srisuk N."/>
            <person name="Duangmal K."/>
        </authorList>
    </citation>
    <scope>NUCLEOTIDE SEQUENCE [LARGE SCALE GENOMIC DNA]</scope>
    <source>
        <strain evidence="1 2">K13G38</strain>
    </source>
</reference>
<dbReference type="EMBL" id="JAAXLS010000001">
    <property type="protein sequence ID" value="NKQ51816.1"/>
    <property type="molecule type" value="Genomic_DNA"/>
</dbReference>
<dbReference type="Proteomes" id="UP000715441">
    <property type="component" value="Unassembled WGS sequence"/>
</dbReference>
<gene>
    <name evidence="1" type="ORF">HFP15_02850</name>
</gene>
<evidence type="ECO:0000313" key="2">
    <source>
        <dbReference type="Proteomes" id="UP000715441"/>
    </source>
</evidence>
<keyword evidence="2" id="KW-1185">Reference proteome</keyword>
<dbReference type="InterPro" id="IPR000415">
    <property type="entry name" value="Nitroreductase-like"/>
</dbReference>
<organism evidence="1 2">
    <name type="scientific">Amycolatopsis acididurans</name>
    <dbReference type="NCBI Taxonomy" id="2724524"/>
    <lineage>
        <taxon>Bacteria</taxon>
        <taxon>Bacillati</taxon>
        <taxon>Actinomycetota</taxon>
        <taxon>Actinomycetes</taxon>
        <taxon>Pseudonocardiales</taxon>
        <taxon>Pseudonocardiaceae</taxon>
        <taxon>Amycolatopsis</taxon>
    </lineage>
</organism>
<comment type="caution">
    <text evidence="1">The sequence shown here is derived from an EMBL/GenBank/DDBJ whole genome shotgun (WGS) entry which is preliminary data.</text>
</comment>
<proteinExistence type="predicted"/>
<sequence length="201" mass="21352">MEAPSSPEKLDIALRAVERLPLPAGDWRFDIHPWRVRVLAGQDARETRVAAGAAIFVLALMLRAQGCAVRTELLPEPGAPDLLAVIRFAGRRLPMPGDARLAAAVATPGLSRPLTGGARRALRHAAAVEGVRLRFTDATRAVLFTRRDDRFAQLTAGLAAGRVLLTAAALGARLRWDGGPPSGTRAQAVLAVEPARVEVPS</sequence>
<dbReference type="RefSeq" id="WP_168510999.1">
    <property type="nucleotide sequence ID" value="NZ_JAAXLS010000001.1"/>
</dbReference>
<evidence type="ECO:0000313" key="1">
    <source>
        <dbReference type="EMBL" id="NKQ51816.1"/>
    </source>
</evidence>
<dbReference type="SUPFAM" id="SSF55469">
    <property type="entry name" value="FMN-dependent nitroreductase-like"/>
    <property type="match status" value="1"/>
</dbReference>
<name>A0ABX1IWE8_9PSEU</name>
<protein>
    <submittedName>
        <fullName evidence="1">Uncharacterized protein</fullName>
    </submittedName>
</protein>